<evidence type="ECO:0000313" key="2">
    <source>
        <dbReference type="Proteomes" id="UP000249898"/>
    </source>
</evidence>
<name>A0A2Z4PPP6_9GAMM</name>
<sequence>MTFQLRLLFCDESIRFFVIGFCLSKHSNLNKLLFLNLRTDINHLSESSAAAGIRYWKIPLTTRMEKYLLLSSTKGIAHSYLSFKRCWFEKKSLYFTRGSFLVVMLF</sequence>
<evidence type="ECO:0000313" key="1">
    <source>
        <dbReference type="EMBL" id="AWX99168.1"/>
    </source>
</evidence>
<dbReference type="Proteomes" id="UP000249898">
    <property type="component" value="Chromosome"/>
</dbReference>
<organism evidence="1 2">
    <name type="scientific">Marinomonas primoryensis</name>
    <dbReference type="NCBI Taxonomy" id="178399"/>
    <lineage>
        <taxon>Bacteria</taxon>
        <taxon>Pseudomonadati</taxon>
        <taxon>Pseudomonadota</taxon>
        <taxon>Gammaproteobacteria</taxon>
        <taxon>Oceanospirillales</taxon>
        <taxon>Oceanospirillaceae</taxon>
        <taxon>Marinomonas</taxon>
    </lineage>
</organism>
<dbReference type="EMBL" id="CP016181">
    <property type="protein sequence ID" value="AWX99168.1"/>
    <property type="molecule type" value="Genomic_DNA"/>
</dbReference>
<reference evidence="1 2" key="1">
    <citation type="submission" date="2016-06" db="EMBL/GenBank/DDBJ databases">
        <title>The sequenced genome of the ice-adhering bacterium Marinomonas primoryensis, from Antarctica.</title>
        <authorList>
            <person name="Graham L."/>
            <person name="Vance T.D.R."/>
            <person name="Davies P.L."/>
        </authorList>
    </citation>
    <scope>NUCLEOTIDE SEQUENCE [LARGE SCALE GENOMIC DNA]</scope>
    <source>
        <strain evidence="1 2">AceL</strain>
    </source>
</reference>
<dbReference type="AlphaFoldDB" id="A0A2Z4PPP6"/>
<proteinExistence type="predicted"/>
<protein>
    <submittedName>
        <fullName evidence="1">Uncharacterized protein</fullName>
    </submittedName>
</protein>
<gene>
    <name evidence="1" type="ORF">A8139_03490</name>
</gene>
<accession>A0A2Z4PPP6</accession>